<keyword evidence="3" id="KW-1185">Reference proteome</keyword>
<accession>A0A6L6QGC2</accession>
<feature type="signal peptide" evidence="1">
    <location>
        <begin position="1"/>
        <end position="25"/>
    </location>
</feature>
<protein>
    <recommendedName>
        <fullName evidence="4">Pilus assembly protein</fullName>
    </recommendedName>
</protein>
<evidence type="ECO:0008006" key="4">
    <source>
        <dbReference type="Google" id="ProtNLM"/>
    </source>
</evidence>
<keyword evidence="1" id="KW-0732">Signal</keyword>
<dbReference type="PROSITE" id="PS51257">
    <property type="entry name" value="PROKAR_LIPOPROTEIN"/>
    <property type="match status" value="1"/>
</dbReference>
<feature type="chain" id="PRO_5027067399" description="Pilus assembly protein" evidence="1">
    <location>
        <begin position="26"/>
        <end position="91"/>
    </location>
</feature>
<dbReference type="RefSeq" id="WP_155454224.1">
    <property type="nucleotide sequence ID" value="NZ_WNKX01000007.1"/>
</dbReference>
<comment type="caution">
    <text evidence="2">The sequence shown here is derived from an EMBL/GenBank/DDBJ whole genome shotgun (WGS) entry which is preliminary data.</text>
</comment>
<gene>
    <name evidence="2" type="ORF">GM658_11760</name>
</gene>
<evidence type="ECO:0000313" key="2">
    <source>
        <dbReference type="EMBL" id="MTW11269.1"/>
    </source>
</evidence>
<sequence>MKHALLRIAAVALLPLALASCLAPAPYVDRDLGKSMTDMRHAQYINPGADRNMTVPAGLDATAAKSGYEQYEKSFKAPEKNTNTFTIGIGK</sequence>
<dbReference type="Proteomes" id="UP000472320">
    <property type="component" value="Unassembled WGS sequence"/>
</dbReference>
<name>A0A6L6QGC2_9BURK</name>
<dbReference type="OrthoDB" id="8537668at2"/>
<reference evidence="2 3" key="1">
    <citation type="submission" date="2019-11" db="EMBL/GenBank/DDBJ databases">
        <title>Type strains purchased from KCTC, JCM and DSMZ.</title>
        <authorList>
            <person name="Lu H."/>
        </authorList>
    </citation>
    <scope>NUCLEOTIDE SEQUENCE [LARGE SCALE GENOMIC DNA]</scope>
    <source>
        <strain evidence="2 3">JCM 31587</strain>
    </source>
</reference>
<dbReference type="EMBL" id="WNKX01000007">
    <property type="protein sequence ID" value="MTW11269.1"/>
    <property type="molecule type" value="Genomic_DNA"/>
</dbReference>
<dbReference type="AlphaFoldDB" id="A0A6L6QGC2"/>
<evidence type="ECO:0000313" key="3">
    <source>
        <dbReference type="Proteomes" id="UP000472320"/>
    </source>
</evidence>
<evidence type="ECO:0000256" key="1">
    <source>
        <dbReference type="SAM" id="SignalP"/>
    </source>
</evidence>
<proteinExistence type="predicted"/>
<organism evidence="2 3">
    <name type="scientific">Massilia eburnea</name>
    <dbReference type="NCBI Taxonomy" id="1776165"/>
    <lineage>
        <taxon>Bacteria</taxon>
        <taxon>Pseudomonadati</taxon>
        <taxon>Pseudomonadota</taxon>
        <taxon>Betaproteobacteria</taxon>
        <taxon>Burkholderiales</taxon>
        <taxon>Oxalobacteraceae</taxon>
        <taxon>Telluria group</taxon>
        <taxon>Massilia</taxon>
    </lineage>
</organism>